<sequence>MAHFELRQECLIFVLSNVHLEVNPRKQKGGGREGEEERRERRDGVINHSRAPQEGGDSRPIDRFAFEGLSCHVAGGRHKDQAIKR</sequence>
<comment type="caution">
    <text evidence="2">The sequence shown here is derived from an EMBL/GenBank/DDBJ whole genome shotgun (WGS) entry which is preliminary data.</text>
</comment>
<name>A0A4Z2J7G0_9TELE</name>
<evidence type="ECO:0000313" key="2">
    <source>
        <dbReference type="EMBL" id="TNN86030.1"/>
    </source>
</evidence>
<gene>
    <name evidence="2" type="ORF">EYF80_003874</name>
</gene>
<evidence type="ECO:0000256" key="1">
    <source>
        <dbReference type="SAM" id="MobiDB-lite"/>
    </source>
</evidence>
<feature type="region of interest" description="Disordered" evidence="1">
    <location>
        <begin position="23"/>
        <end position="61"/>
    </location>
</feature>
<dbReference type="EMBL" id="SRLO01000018">
    <property type="protein sequence ID" value="TNN86030.1"/>
    <property type="molecule type" value="Genomic_DNA"/>
</dbReference>
<dbReference type="AlphaFoldDB" id="A0A4Z2J7G0"/>
<reference evidence="2 3" key="1">
    <citation type="submission" date="2019-03" db="EMBL/GenBank/DDBJ databases">
        <title>First draft genome of Liparis tanakae, snailfish: a comprehensive survey of snailfish specific genes.</title>
        <authorList>
            <person name="Kim W."/>
            <person name="Song I."/>
            <person name="Jeong J.-H."/>
            <person name="Kim D."/>
            <person name="Kim S."/>
            <person name="Ryu S."/>
            <person name="Song J.Y."/>
            <person name="Lee S.K."/>
        </authorList>
    </citation>
    <scope>NUCLEOTIDE SEQUENCE [LARGE SCALE GENOMIC DNA]</scope>
    <source>
        <tissue evidence="2">Muscle</tissue>
    </source>
</reference>
<accession>A0A4Z2J7G0</accession>
<proteinExistence type="predicted"/>
<keyword evidence="3" id="KW-1185">Reference proteome</keyword>
<protein>
    <submittedName>
        <fullName evidence="2">Uncharacterized protein</fullName>
    </submittedName>
</protein>
<dbReference type="Proteomes" id="UP000314294">
    <property type="component" value="Unassembled WGS sequence"/>
</dbReference>
<feature type="compositionally biased region" description="Basic and acidic residues" evidence="1">
    <location>
        <begin position="30"/>
        <end position="45"/>
    </location>
</feature>
<evidence type="ECO:0000313" key="3">
    <source>
        <dbReference type="Proteomes" id="UP000314294"/>
    </source>
</evidence>
<organism evidence="2 3">
    <name type="scientific">Liparis tanakae</name>
    <name type="common">Tanaka's snailfish</name>
    <dbReference type="NCBI Taxonomy" id="230148"/>
    <lineage>
        <taxon>Eukaryota</taxon>
        <taxon>Metazoa</taxon>
        <taxon>Chordata</taxon>
        <taxon>Craniata</taxon>
        <taxon>Vertebrata</taxon>
        <taxon>Euteleostomi</taxon>
        <taxon>Actinopterygii</taxon>
        <taxon>Neopterygii</taxon>
        <taxon>Teleostei</taxon>
        <taxon>Neoteleostei</taxon>
        <taxon>Acanthomorphata</taxon>
        <taxon>Eupercaria</taxon>
        <taxon>Perciformes</taxon>
        <taxon>Cottioidei</taxon>
        <taxon>Cottales</taxon>
        <taxon>Liparidae</taxon>
        <taxon>Liparis</taxon>
    </lineage>
</organism>